<dbReference type="GO" id="GO:0042277">
    <property type="term" value="F:peptide binding"/>
    <property type="evidence" value="ECO:0007669"/>
    <property type="project" value="TreeGrafter"/>
</dbReference>
<keyword evidence="3" id="KW-1185">Reference proteome</keyword>
<dbReference type="Pfam" id="PF17900">
    <property type="entry name" value="Peptidase_M1_N"/>
    <property type="match status" value="1"/>
</dbReference>
<dbReference type="InterPro" id="IPR045357">
    <property type="entry name" value="Aminopeptidase_N-like_N"/>
</dbReference>
<feature type="domain" description="Aminopeptidase N-like N-terminal" evidence="1">
    <location>
        <begin position="15"/>
        <end position="183"/>
    </location>
</feature>
<evidence type="ECO:0000259" key="1">
    <source>
        <dbReference type="Pfam" id="PF17900"/>
    </source>
</evidence>
<dbReference type="GO" id="GO:0005737">
    <property type="term" value="C:cytoplasm"/>
    <property type="evidence" value="ECO:0007669"/>
    <property type="project" value="TreeGrafter"/>
</dbReference>
<sequence length="265" mass="30675">MMEAIFSGISYGAYDFTLDGFTRMEFTVRQATRRIQLNVKHLNITGVRLFNGSEEMPIDEISEDFPQLLDVYSATDLLPDYFYSLTLEFRSKINNPKYAGIFTAPYRHGVENRFKTATHLQPQEARSLFPCIDSPEAKARFEATVIHPEGTYALFNMRETNISTRGGWTTTTFLRSPVMSTYLFSMVVGTMPYRETYTERGVRIRIYAEAEKLNDTSLALALVPRLLAYFEDYFQLPYPLEKLAWILNRVEEIIEFLGLWLEVVL</sequence>
<dbReference type="GO" id="GO:0005615">
    <property type="term" value="C:extracellular space"/>
    <property type="evidence" value="ECO:0007669"/>
    <property type="project" value="TreeGrafter"/>
</dbReference>
<dbReference type="Gene3D" id="3.30.2010.30">
    <property type="match status" value="1"/>
</dbReference>
<protein>
    <submittedName>
        <fullName evidence="2">Peptidase family M1</fullName>
    </submittedName>
</protein>
<accession>A0A0B1T1W5</accession>
<evidence type="ECO:0000313" key="3">
    <source>
        <dbReference type="Proteomes" id="UP000053660"/>
    </source>
</evidence>
<dbReference type="PRINTS" id="PR00756">
    <property type="entry name" value="ALADIPTASE"/>
</dbReference>
<reference evidence="2 3" key="1">
    <citation type="submission" date="2014-03" db="EMBL/GenBank/DDBJ databases">
        <title>Draft genome of the hookworm Oesophagostomum dentatum.</title>
        <authorList>
            <person name="Mitreva M."/>
        </authorList>
    </citation>
    <scope>NUCLEOTIDE SEQUENCE [LARGE SCALE GENOMIC DNA]</scope>
    <source>
        <strain evidence="2 3">OD-Hann</strain>
    </source>
</reference>
<dbReference type="SUPFAM" id="SSF63737">
    <property type="entry name" value="Leukotriene A4 hydrolase N-terminal domain"/>
    <property type="match status" value="1"/>
</dbReference>
<dbReference type="OrthoDB" id="10031169at2759"/>
<dbReference type="GO" id="GO:0006508">
    <property type="term" value="P:proteolysis"/>
    <property type="evidence" value="ECO:0007669"/>
    <property type="project" value="InterPro"/>
</dbReference>
<organism evidence="2 3">
    <name type="scientific">Oesophagostomum dentatum</name>
    <name type="common">Nodular worm</name>
    <dbReference type="NCBI Taxonomy" id="61180"/>
    <lineage>
        <taxon>Eukaryota</taxon>
        <taxon>Metazoa</taxon>
        <taxon>Ecdysozoa</taxon>
        <taxon>Nematoda</taxon>
        <taxon>Chromadorea</taxon>
        <taxon>Rhabditida</taxon>
        <taxon>Rhabditina</taxon>
        <taxon>Rhabditomorpha</taxon>
        <taxon>Strongyloidea</taxon>
        <taxon>Strongylidae</taxon>
        <taxon>Oesophagostomum</taxon>
    </lineage>
</organism>
<dbReference type="Gene3D" id="2.60.40.1730">
    <property type="entry name" value="tricorn interacting facor f3 domain"/>
    <property type="match status" value="1"/>
</dbReference>
<dbReference type="GO" id="GO:0070006">
    <property type="term" value="F:metalloaminopeptidase activity"/>
    <property type="evidence" value="ECO:0007669"/>
    <property type="project" value="TreeGrafter"/>
</dbReference>
<evidence type="ECO:0000313" key="2">
    <source>
        <dbReference type="EMBL" id="KHJ91219.1"/>
    </source>
</evidence>
<dbReference type="InterPro" id="IPR042097">
    <property type="entry name" value="Aminopeptidase_N-like_N_sf"/>
</dbReference>
<dbReference type="InterPro" id="IPR001930">
    <property type="entry name" value="Peptidase_M1"/>
</dbReference>
<dbReference type="AlphaFoldDB" id="A0A0B1T1W5"/>
<dbReference type="GO" id="GO:0008270">
    <property type="term" value="F:zinc ion binding"/>
    <property type="evidence" value="ECO:0007669"/>
    <property type="project" value="TreeGrafter"/>
</dbReference>
<dbReference type="Proteomes" id="UP000053660">
    <property type="component" value="Unassembled WGS sequence"/>
</dbReference>
<dbReference type="SUPFAM" id="SSF55486">
    <property type="entry name" value="Metalloproteases ('zincins'), catalytic domain"/>
    <property type="match status" value="1"/>
</dbReference>
<dbReference type="GO" id="GO:0016020">
    <property type="term" value="C:membrane"/>
    <property type="evidence" value="ECO:0007669"/>
    <property type="project" value="TreeGrafter"/>
</dbReference>
<dbReference type="EMBL" id="KN552252">
    <property type="protein sequence ID" value="KHJ91219.1"/>
    <property type="molecule type" value="Genomic_DNA"/>
</dbReference>
<dbReference type="InterPro" id="IPR050344">
    <property type="entry name" value="Peptidase_M1_aminopeptidases"/>
</dbReference>
<name>A0A0B1T1W5_OESDE</name>
<dbReference type="PANTHER" id="PTHR11533:SF299">
    <property type="entry name" value="AMINOPEPTIDASE"/>
    <property type="match status" value="1"/>
</dbReference>
<dbReference type="PANTHER" id="PTHR11533">
    <property type="entry name" value="PROTEASE M1 ZINC METALLOPROTEASE"/>
    <property type="match status" value="1"/>
</dbReference>
<proteinExistence type="predicted"/>
<dbReference type="GO" id="GO:0043171">
    <property type="term" value="P:peptide catabolic process"/>
    <property type="evidence" value="ECO:0007669"/>
    <property type="project" value="TreeGrafter"/>
</dbReference>
<gene>
    <name evidence="2" type="ORF">OESDEN_08923</name>
</gene>